<dbReference type="SMART" id="SM00135">
    <property type="entry name" value="LY"/>
    <property type="match status" value="5"/>
</dbReference>
<dbReference type="GO" id="GO:0007160">
    <property type="term" value="P:cell-matrix adhesion"/>
    <property type="evidence" value="ECO:0007669"/>
    <property type="project" value="InterPro"/>
</dbReference>
<dbReference type="PROSITE" id="PS50993">
    <property type="entry name" value="NIDOGEN_G2"/>
    <property type="match status" value="1"/>
</dbReference>
<dbReference type="InterPro" id="IPR011042">
    <property type="entry name" value="6-blade_b-propeller_TolB-like"/>
</dbReference>
<dbReference type="Pfam" id="PF00086">
    <property type="entry name" value="Thyroglobulin_1"/>
    <property type="match status" value="1"/>
</dbReference>
<protein>
    <recommendedName>
        <fullName evidence="22">Nidogen 1a</fullName>
    </recommendedName>
</protein>
<keyword evidence="5" id="KW-0732">Signal</keyword>
<feature type="domain" description="NIDO" evidence="19">
    <location>
        <begin position="123"/>
        <end position="286"/>
    </location>
</feature>
<evidence type="ECO:0000256" key="3">
    <source>
        <dbReference type="ARBA" id="ARBA00022530"/>
    </source>
</evidence>
<dbReference type="PANTHER" id="PTHR46513:SF6">
    <property type="entry name" value="NIDOGEN-1"/>
    <property type="match status" value="1"/>
</dbReference>
<feature type="repeat" description="LDL-receptor class B" evidence="13">
    <location>
        <begin position="984"/>
        <end position="1026"/>
    </location>
</feature>
<evidence type="ECO:0000256" key="12">
    <source>
        <dbReference type="PROSITE-ProRule" id="PRU00076"/>
    </source>
</evidence>
<evidence type="ECO:0008006" key="22">
    <source>
        <dbReference type="Google" id="ProtNLM"/>
    </source>
</evidence>
<dbReference type="Gene3D" id="2.40.155.10">
    <property type="entry name" value="Green fluorescent protein"/>
    <property type="match status" value="1"/>
</dbReference>
<dbReference type="Gene3D" id="2.10.25.10">
    <property type="entry name" value="Laminin"/>
    <property type="match status" value="3"/>
</dbReference>
<dbReference type="SMART" id="SM00539">
    <property type="entry name" value="NIDO"/>
    <property type="match status" value="1"/>
</dbReference>
<dbReference type="PROSITE" id="PS51162">
    <property type="entry name" value="THYROGLOBULIN_1_2"/>
    <property type="match status" value="1"/>
</dbReference>
<evidence type="ECO:0000256" key="10">
    <source>
        <dbReference type="ARBA" id="ARBA00023157"/>
    </source>
</evidence>
<keyword evidence="21" id="KW-1185">Reference proteome</keyword>
<dbReference type="InterPro" id="IPR050778">
    <property type="entry name" value="Cueball_EGF_LRP_Nidogen"/>
</dbReference>
<dbReference type="SMART" id="SM00179">
    <property type="entry name" value="EGF_CA"/>
    <property type="match status" value="3"/>
</dbReference>
<dbReference type="PROSITE" id="PS01186">
    <property type="entry name" value="EGF_2"/>
    <property type="match status" value="3"/>
</dbReference>
<dbReference type="SMART" id="SM00181">
    <property type="entry name" value="EGF"/>
    <property type="match status" value="4"/>
</dbReference>
<feature type="domain" description="Nidogen G2 beta-barrel" evidence="17">
    <location>
        <begin position="428"/>
        <end position="661"/>
    </location>
</feature>
<dbReference type="Pfam" id="PF07645">
    <property type="entry name" value="EGF_CA"/>
    <property type="match status" value="1"/>
</dbReference>
<reference evidence="20" key="1">
    <citation type="submission" date="2018-05" db="EMBL/GenBank/DDBJ databases">
        <authorList>
            <person name="Datahose"/>
        </authorList>
    </citation>
    <scope>NUCLEOTIDE SEQUENCE</scope>
</reference>
<dbReference type="Pfam" id="PF06119">
    <property type="entry name" value="NIDO"/>
    <property type="match status" value="1"/>
</dbReference>
<comment type="caution">
    <text evidence="12">Lacks conserved residue(s) required for the propagation of feature annotation.</text>
</comment>
<keyword evidence="9" id="KW-0130">Cell adhesion</keyword>
<dbReference type="InterPro" id="IPR009017">
    <property type="entry name" value="GFP"/>
</dbReference>
<reference evidence="20" key="2">
    <citation type="submission" date="2025-08" db="UniProtKB">
        <authorList>
            <consortium name="Ensembl"/>
        </authorList>
    </citation>
    <scope>IDENTIFICATION</scope>
</reference>
<dbReference type="GeneTree" id="ENSGT00940000156318"/>
<dbReference type="Gene3D" id="2.120.10.30">
    <property type="entry name" value="TolB, C-terminal domain"/>
    <property type="match status" value="1"/>
</dbReference>
<feature type="domain" description="EGF-like" evidence="16">
    <location>
        <begin position="660"/>
        <end position="701"/>
    </location>
</feature>
<evidence type="ECO:0000259" key="18">
    <source>
        <dbReference type="PROSITE" id="PS51162"/>
    </source>
</evidence>
<keyword evidence="8" id="KW-0084">Basement membrane</keyword>
<evidence type="ECO:0000313" key="21">
    <source>
        <dbReference type="Proteomes" id="UP000265100"/>
    </source>
</evidence>
<dbReference type="CDD" id="cd00255">
    <property type="entry name" value="nidG2"/>
    <property type="match status" value="1"/>
</dbReference>
<feature type="repeat" description="LDL-receptor class B" evidence="13">
    <location>
        <begin position="941"/>
        <end position="983"/>
    </location>
</feature>
<accession>A0AAX7V3D2</accession>
<evidence type="ECO:0000256" key="15">
    <source>
        <dbReference type="SAM" id="MobiDB-lite"/>
    </source>
</evidence>
<dbReference type="PANTHER" id="PTHR46513">
    <property type="entry name" value="VITELLOGENIN RECEPTOR-LIKE PROTEIN-RELATED-RELATED"/>
    <property type="match status" value="1"/>
</dbReference>
<evidence type="ECO:0000256" key="14">
    <source>
        <dbReference type="PROSITE-ProRule" id="PRU00500"/>
    </source>
</evidence>
<keyword evidence="11" id="KW-0325">Glycoprotein</keyword>
<reference evidence="20" key="3">
    <citation type="submission" date="2025-09" db="UniProtKB">
        <authorList>
            <consortium name="Ensembl"/>
        </authorList>
    </citation>
    <scope>IDENTIFICATION</scope>
</reference>
<proteinExistence type="predicted"/>
<dbReference type="Ensembl" id="ENSACLT00000048864.1">
    <property type="protein sequence ID" value="ENSACLP00000071176.1"/>
    <property type="gene ID" value="ENSACLG00000023289.2"/>
</dbReference>
<evidence type="ECO:0000256" key="1">
    <source>
        <dbReference type="ARBA" id="ARBA00004302"/>
    </source>
</evidence>
<evidence type="ECO:0000256" key="9">
    <source>
        <dbReference type="ARBA" id="ARBA00022889"/>
    </source>
</evidence>
<evidence type="ECO:0000259" key="17">
    <source>
        <dbReference type="PROSITE" id="PS50993"/>
    </source>
</evidence>
<dbReference type="FunFam" id="2.10.25.10:FF:000139">
    <property type="entry name" value="Fibulin-1"/>
    <property type="match status" value="1"/>
</dbReference>
<dbReference type="InterPro" id="IPR009030">
    <property type="entry name" value="Growth_fac_rcpt_cys_sf"/>
</dbReference>
<dbReference type="GO" id="GO:0060070">
    <property type="term" value="P:canonical Wnt signaling pathway"/>
    <property type="evidence" value="ECO:0007669"/>
    <property type="project" value="TreeGrafter"/>
</dbReference>
<feature type="disulfide bond" evidence="14">
    <location>
        <begin position="829"/>
        <end position="836"/>
    </location>
</feature>
<dbReference type="GO" id="GO:0042813">
    <property type="term" value="F:Wnt receptor activity"/>
    <property type="evidence" value="ECO:0007669"/>
    <property type="project" value="TreeGrafter"/>
</dbReference>
<dbReference type="PROSITE" id="PS51120">
    <property type="entry name" value="LDLRB"/>
    <property type="match status" value="3"/>
</dbReference>
<evidence type="ECO:0000256" key="5">
    <source>
        <dbReference type="ARBA" id="ARBA00022729"/>
    </source>
</evidence>
<dbReference type="SMART" id="SM00682">
    <property type="entry name" value="G2F"/>
    <property type="match status" value="1"/>
</dbReference>
<comment type="subcellular location">
    <subcellularLocation>
        <location evidence="1">Secreted</location>
        <location evidence="1">Extracellular space</location>
        <location evidence="1">Extracellular matrix</location>
        <location evidence="1">Basement membrane</location>
    </subcellularLocation>
</comment>
<dbReference type="FunFam" id="2.10.25.10:FF:000038">
    <property type="entry name" value="Fibrillin 2"/>
    <property type="match status" value="1"/>
</dbReference>
<feature type="region of interest" description="Disordered" evidence="15">
    <location>
        <begin position="299"/>
        <end position="319"/>
    </location>
</feature>
<dbReference type="PROSITE" id="PS00484">
    <property type="entry name" value="THYROGLOBULIN_1_1"/>
    <property type="match status" value="1"/>
</dbReference>
<dbReference type="FunFam" id="2.120.10.30:FF:000241">
    <property type="entry name" value="Low-density lipoprotein receptor-related protein 6"/>
    <property type="match status" value="1"/>
</dbReference>
<feature type="domain" description="EGF-like" evidence="16">
    <location>
        <begin position="745"/>
        <end position="781"/>
    </location>
</feature>
<dbReference type="CDD" id="cd00053">
    <property type="entry name" value="EGF"/>
    <property type="match status" value="1"/>
</dbReference>
<dbReference type="InterPro" id="IPR006605">
    <property type="entry name" value="G2_nidogen/fibulin_G2F"/>
</dbReference>
<dbReference type="Pfam" id="PF07474">
    <property type="entry name" value="G2F"/>
    <property type="match status" value="1"/>
</dbReference>
<feature type="domain" description="EGF-like" evidence="16">
    <location>
        <begin position="702"/>
        <end position="744"/>
    </location>
</feature>
<feature type="domain" description="Thyroglobulin type-1" evidence="18">
    <location>
        <begin position="788"/>
        <end position="875"/>
    </location>
</feature>
<dbReference type="InterPro" id="IPR003886">
    <property type="entry name" value="NIDO_dom"/>
</dbReference>
<keyword evidence="2" id="KW-0964">Secreted</keyword>
<dbReference type="InterPro" id="IPR024731">
    <property type="entry name" value="NELL2-like_EGF"/>
</dbReference>
<dbReference type="GO" id="GO:0005509">
    <property type="term" value="F:calcium ion binding"/>
    <property type="evidence" value="ECO:0007669"/>
    <property type="project" value="InterPro"/>
</dbReference>
<dbReference type="InterPro" id="IPR049883">
    <property type="entry name" value="NOTCH1_EGF-like"/>
</dbReference>
<dbReference type="Pfam" id="PF00058">
    <property type="entry name" value="Ldl_recept_b"/>
    <property type="match status" value="3"/>
</dbReference>
<dbReference type="Gene3D" id="4.10.800.10">
    <property type="entry name" value="Thyroglobulin type-1"/>
    <property type="match status" value="1"/>
</dbReference>
<evidence type="ECO:0000256" key="4">
    <source>
        <dbReference type="ARBA" id="ARBA00022536"/>
    </source>
</evidence>
<dbReference type="SUPFAM" id="SSF63825">
    <property type="entry name" value="YWTD domain"/>
    <property type="match status" value="1"/>
</dbReference>
<dbReference type="PROSITE" id="PS01187">
    <property type="entry name" value="EGF_CA"/>
    <property type="match status" value="1"/>
</dbReference>
<dbReference type="PROSITE" id="PS50026">
    <property type="entry name" value="EGF_3"/>
    <property type="match status" value="3"/>
</dbReference>
<dbReference type="SUPFAM" id="SSF54511">
    <property type="entry name" value="GFP-like"/>
    <property type="match status" value="1"/>
</dbReference>
<name>A0AAX7V3D2_ASTCA</name>
<evidence type="ECO:0000256" key="2">
    <source>
        <dbReference type="ARBA" id="ARBA00022525"/>
    </source>
</evidence>
<dbReference type="AlphaFoldDB" id="A0AAX7V3D2"/>
<evidence type="ECO:0000256" key="7">
    <source>
        <dbReference type="ARBA" id="ARBA00022837"/>
    </source>
</evidence>
<dbReference type="InterPro" id="IPR000742">
    <property type="entry name" value="EGF"/>
</dbReference>
<dbReference type="CDD" id="cd00054">
    <property type="entry name" value="EGF_CA"/>
    <property type="match status" value="1"/>
</dbReference>
<dbReference type="GO" id="GO:0017147">
    <property type="term" value="F:Wnt-protein binding"/>
    <property type="evidence" value="ECO:0007669"/>
    <property type="project" value="TreeGrafter"/>
</dbReference>
<evidence type="ECO:0000256" key="11">
    <source>
        <dbReference type="ARBA" id="ARBA00023180"/>
    </source>
</evidence>
<keyword evidence="6" id="KW-0677">Repeat</keyword>
<dbReference type="InterPro" id="IPR018097">
    <property type="entry name" value="EGF_Ca-bd_CS"/>
</dbReference>
<dbReference type="CDD" id="cd00191">
    <property type="entry name" value="TY"/>
    <property type="match status" value="1"/>
</dbReference>
<dbReference type="Pfam" id="PF12947">
    <property type="entry name" value="EGF_3"/>
    <property type="match status" value="2"/>
</dbReference>
<dbReference type="InterPro" id="IPR000716">
    <property type="entry name" value="Thyroglobulin_1"/>
</dbReference>
<evidence type="ECO:0000256" key="6">
    <source>
        <dbReference type="ARBA" id="ARBA00022737"/>
    </source>
</evidence>
<dbReference type="InterPro" id="IPR001881">
    <property type="entry name" value="EGF-like_Ca-bd_dom"/>
</dbReference>
<dbReference type="InterPro" id="IPR000033">
    <property type="entry name" value="LDLR_classB_rpt"/>
</dbReference>
<keyword evidence="3" id="KW-0272">Extracellular matrix</keyword>
<keyword evidence="7" id="KW-0106">Calcium</keyword>
<evidence type="ECO:0000256" key="13">
    <source>
        <dbReference type="PROSITE-ProRule" id="PRU00461"/>
    </source>
</evidence>
<dbReference type="SMART" id="SM00211">
    <property type="entry name" value="TY"/>
    <property type="match status" value="1"/>
</dbReference>
<keyword evidence="4 12" id="KW-0245">EGF-like domain</keyword>
<dbReference type="GO" id="GO:0030855">
    <property type="term" value="P:epithelial cell differentiation"/>
    <property type="evidence" value="ECO:0007669"/>
    <property type="project" value="UniProtKB-ARBA"/>
</dbReference>
<evidence type="ECO:0000259" key="16">
    <source>
        <dbReference type="PROSITE" id="PS50026"/>
    </source>
</evidence>
<dbReference type="Proteomes" id="UP000265100">
    <property type="component" value="Chromosome 13"/>
</dbReference>
<evidence type="ECO:0000256" key="8">
    <source>
        <dbReference type="ARBA" id="ARBA00022869"/>
    </source>
</evidence>
<dbReference type="GO" id="GO:0005886">
    <property type="term" value="C:plasma membrane"/>
    <property type="evidence" value="ECO:0007669"/>
    <property type="project" value="TreeGrafter"/>
</dbReference>
<dbReference type="SUPFAM" id="SSF57184">
    <property type="entry name" value="Growth factor receptor domain"/>
    <property type="match status" value="1"/>
</dbReference>
<keyword evidence="10 14" id="KW-1015">Disulfide bond</keyword>
<dbReference type="SUPFAM" id="SSF57610">
    <property type="entry name" value="Thyroglobulin type-1 domain"/>
    <property type="match status" value="1"/>
</dbReference>
<organism evidence="20 21">
    <name type="scientific">Astatotilapia calliptera</name>
    <name type="common">Eastern happy</name>
    <name type="synonym">Chromis callipterus</name>
    <dbReference type="NCBI Taxonomy" id="8154"/>
    <lineage>
        <taxon>Eukaryota</taxon>
        <taxon>Metazoa</taxon>
        <taxon>Chordata</taxon>
        <taxon>Craniata</taxon>
        <taxon>Vertebrata</taxon>
        <taxon>Euteleostomi</taxon>
        <taxon>Actinopterygii</taxon>
        <taxon>Neopterygii</taxon>
        <taxon>Teleostei</taxon>
        <taxon>Neoteleostei</taxon>
        <taxon>Acanthomorphata</taxon>
        <taxon>Ovalentaria</taxon>
        <taxon>Cichlomorphae</taxon>
        <taxon>Cichliformes</taxon>
        <taxon>Cichlidae</taxon>
        <taxon>African cichlids</taxon>
        <taxon>Pseudocrenilabrinae</taxon>
        <taxon>Haplochromini</taxon>
        <taxon>Astatotilapia</taxon>
    </lineage>
</organism>
<sequence>MTFSAQSLGSLGLLIGGKDRKPFVFSFGQEVKEPPCPVCVWACFLHTSAFFFLFYEPCMCSHCKCVKTALNSILDFISVSVFWINDFSFSFQINTNGFVATKEPESELTYLGKMPPKFGMIAALQGDLHTSDGVGKVFFREDSSPDILRRAAEHINRAFPEDDEINPTHAVVVTWVDVTTHGLESRGDSGIKKRNTFQLVIASLETTSYAIVLYPRDGIKFSSMLVGDTNVIMHAGFSKGLVRGFFSSIKGPYYRTTTDDEQSVRALAEETNSGLRGVWVYEIGTSPFFSNVAPGEVPELPTEAPPQEDVDAYEESSAARRPLYPDRPVVAYPPYLQEQTEVHPVQFQPQNPEVVEVDDPIINVDAVPVMVFLPFPMFSVFSYNLGSCANNRNKCSKFGECRDYANGYCCHCISGFYGNGIQCVAEGKPQRVNGKVHGRVFVGRSPSPVEFANIDLHSYIVANEGRAYVAISDLPETVGPSLEPLVSISGVIGWAFALEHPGFKNGFSIIGGEFTRQAEVTFMPGNEKLNIRQEFKGIDEHDHLIVSTNLEGRVAEVPLGSTIKLDPYSEIYQYNNNLITSSSTRDYVVTLQDGSRETRRYQWRETISFNGCYHSETLRDMKPTQMLSVDHIFAIYDPAQRLIRFALTSKIGDINGGQPEQNPCLTGRHGCDTNAVCKVGEGATFTCQCAAGFSGDGRACYDNDECREDPQRCGPNAICNNQPGTFRCECEEGYQFGSDQRTCINIDECQQSRCHSDAVCYNTEGSFTCQCRPGYSGDGFQCLPGRPKTRCEVHRENVLGVSGPRGPQPPIGAYIPTCDNNGQYEPMQCHGSTGHCWCVDQNGQEISGTRTGPGSRPMYNFTVAVCFSCCTDLSCLSSSLCDSVCLDLKSRRYHPKSTSAPRSGPLLCDENCTSKVCCLLTPSLAPQEKVIIGVAYDCVEKMVYWTEITSPSISKANIEGGEPTSVISSGLESPEGIAIDHLGRTMFWTDSAKDHIEVASLDGSNRRVLINTDLVNPRAIIADPSNGNLYWADWNRKAPKIETSYMDGSNRRVLVRDNLGLPNGLTYDPHSSQLCWADAGTQKMECMDPGRGSRSTVLERIQYPFGMTAFGKNIYYTDWRRDAVIAVDRYASRESDEFQPQKRTRLYGIATAYAQCPAGRKL</sequence>
<dbReference type="PROSITE" id="PS51220">
    <property type="entry name" value="NIDO"/>
    <property type="match status" value="1"/>
</dbReference>
<dbReference type="FunFam" id="4.10.800.10:FF:000001">
    <property type="entry name" value="Testican-3 isoform 2"/>
    <property type="match status" value="1"/>
</dbReference>
<evidence type="ECO:0000313" key="20">
    <source>
        <dbReference type="Ensembl" id="ENSACLP00000071176.1"/>
    </source>
</evidence>
<dbReference type="InterPro" id="IPR036857">
    <property type="entry name" value="Thyroglobulin_1_sf"/>
</dbReference>
<dbReference type="PROSITE" id="PS00010">
    <property type="entry name" value="ASX_HYDROXYL"/>
    <property type="match status" value="3"/>
</dbReference>
<dbReference type="GO" id="GO:0005604">
    <property type="term" value="C:basement membrane"/>
    <property type="evidence" value="ECO:0007669"/>
    <property type="project" value="UniProtKB-SubCell"/>
</dbReference>
<feature type="repeat" description="LDL-receptor class B" evidence="13">
    <location>
        <begin position="1027"/>
        <end position="1071"/>
    </location>
</feature>
<evidence type="ECO:0000259" key="19">
    <source>
        <dbReference type="PROSITE" id="PS51220"/>
    </source>
</evidence>
<dbReference type="InterPro" id="IPR000152">
    <property type="entry name" value="EGF-type_Asp/Asn_hydroxyl_site"/>
</dbReference>